<evidence type="ECO:0000313" key="11">
    <source>
        <dbReference type="EMBL" id="GAA4488392.1"/>
    </source>
</evidence>
<keyword evidence="12" id="KW-1185">Reference proteome</keyword>
<keyword evidence="4" id="KW-0479">Metal-binding</keyword>
<dbReference type="SFLD" id="SFLDS00003">
    <property type="entry name" value="Haloacid_Dehalogenase"/>
    <property type="match status" value="1"/>
</dbReference>
<dbReference type="PANTHER" id="PTHR46193">
    <property type="entry name" value="6-PHOSPHOGLUCONATE PHOSPHATASE"/>
    <property type="match status" value="1"/>
</dbReference>
<evidence type="ECO:0000256" key="1">
    <source>
        <dbReference type="ARBA" id="ARBA00001946"/>
    </source>
</evidence>
<evidence type="ECO:0000256" key="3">
    <source>
        <dbReference type="ARBA" id="ARBA00022553"/>
    </source>
</evidence>
<evidence type="ECO:0000256" key="10">
    <source>
        <dbReference type="ARBA" id="ARBA00044991"/>
    </source>
</evidence>
<dbReference type="Pfam" id="PF00702">
    <property type="entry name" value="Hydrolase"/>
    <property type="match status" value="1"/>
</dbReference>
<dbReference type="NCBIfam" id="TIGR02009">
    <property type="entry name" value="PGMB-YQAB-SF"/>
    <property type="match status" value="1"/>
</dbReference>
<comment type="cofactor">
    <cofactor evidence="1">
        <name>Mg(2+)</name>
        <dbReference type="ChEBI" id="CHEBI:18420"/>
    </cofactor>
</comment>
<keyword evidence="6" id="KW-0413">Isomerase</keyword>
<evidence type="ECO:0000256" key="8">
    <source>
        <dbReference type="ARBA" id="ARBA00044926"/>
    </source>
</evidence>
<name>A0ABP8PML5_9NOCA</name>
<evidence type="ECO:0000256" key="5">
    <source>
        <dbReference type="ARBA" id="ARBA00022842"/>
    </source>
</evidence>
<evidence type="ECO:0000256" key="9">
    <source>
        <dbReference type="ARBA" id="ARBA00044968"/>
    </source>
</evidence>
<dbReference type="InterPro" id="IPR006439">
    <property type="entry name" value="HAD-SF_hydro_IA"/>
</dbReference>
<gene>
    <name evidence="11" type="ORF">GCM10023094_48180</name>
</gene>
<dbReference type="Gene3D" id="1.10.150.240">
    <property type="entry name" value="Putative phosphatase, domain 2"/>
    <property type="match status" value="1"/>
</dbReference>
<evidence type="ECO:0000313" key="12">
    <source>
        <dbReference type="Proteomes" id="UP001501183"/>
    </source>
</evidence>
<dbReference type="SUPFAM" id="SSF56784">
    <property type="entry name" value="HAD-like"/>
    <property type="match status" value="1"/>
</dbReference>
<dbReference type="InterPro" id="IPR036412">
    <property type="entry name" value="HAD-like_sf"/>
</dbReference>
<keyword evidence="3" id="KW-0597">Phosphoprotein</keyword>
<dbReference type="InterPro" id="IPR010976">
    <property type="entry name" value="B-phosphoglucomutase_hydrolase"/>
</dbReference>
<evidence type="ECO:0000256" key="6">
    <source>
        <dbReference type="ARBA" id="ARBA00023235"/>
    </source>
</evidence>
<dbReference type="InterPro" id="IPR023214">
    <property type="entry name" value="HAD_sf"/>
</dbReference>
<comment type="similarity">
    <text evidence="2">Belongs to the HAD-like hydrolase superfamily. CbbY/CbbZ/Gph/YieH family.</text>
</comment>
<evidence type="ECO:0000256" key="2">
    <source>
        <dbReference type="ARBA" id="ARBA00006171"/>
    </source>
</evidence>
<accession>A0ABP8PML5</accession>
<sequence length="273" mass="28894">MDATVPAGRDRESGARVAAAGREFRAVIFDLDGVVTDTATLHRRAWKALFDGFLAGHDPTQPPFTDEDYLSWVDGKNRSDGVRSFLASRSIATAEDAAPGTDIASVSRLADRKDRLFHELLDAEGVQTIAPTVDLLHRLRRAGVLVAAVSASRNAAAVLARAGLIDDFDTRVDGIDAERLGLAGKPDPALFLEAARRMHTDPVEIVVIEDAESGVAAAHRGGFGLVVGIGSKGRAHALERRGADVVVNGVDEVEWAIRGAGSPPAAHDRTSTP</sequence>
<reference evidence="12" key="1">
    <citation type="journal article" date="2019" name="Int. J. Syst. Evol. Microbiol.">
        <title>The Global Catalogue of Microorganisms (GCM) 10K type strain sequencing project: providing services to taxonomists for standard genome sequencing and annotation.</title>
        <authorList>
            <consortium name="The Broad Institute Genomics Platform"/>
            <consortium name="The Broad Institute Genome Sequencing Center for Infectious Disease"/>
            <person name="Wu L."/>
            <person name="Ma J."/>
        </authorList>
    </citation>
    <scope>NUCLEOTIDE SEQUENCE [LARGE SCALE GENOMIC DNA]</scope>
    <source>
        <strain evidence="12">JCM 32206</strain>
    </source>
</reference>
<keyword evidence="5" id="KW-0460">Magnesium</keyword>
<dbReference type="Gene3D" id="3.40.50.1000">
    <property type="entry name" value="HAD superfamily/HAD-like"/>
    <property type="match status" value="1"/>
</dbReference>
<proteinExistence type="inferred from homology"/>
<protein>
    <recommendedName>
        <fullName evidence="10">Beta-phosphoglucomutase</fullName>
        <ecNumber evidence="9">5.4.2.6</ecNumber>
    </recommendedName>
</protein>
<dbReference type="NCBIfam" id="TIGR01509">
    <property type="entry name" value="HAD-SF-IA-v3"/>
    <property type="match status" value="1"/>
</dbReference>
<dbReference type="EC" id="5.4.2.6" evidence="9"/>
<dbReference type="PANTHER" id="PTHR46193:SF18">
    <property type="entry name" value="HEXITOL PHOSPHATASE B"/>
    <property type="match status" value="1"/>
</dbReference>
<dbReference type="InterPro" id="IPR023198">
    <property type="entry name" value="PGP-like_dom2"/>
</dbReference>
<keyword evidence="7" id="KW-0119">Carbohydrate metabolism</keyword>
<dbReference type="RefSeq" id="WP_345351512.1">
    <property type="nucleotide sequence ID" value="NZ_BAABFB010000072.1"/>
</dbReference>
<evidence type="ECO:0000256" key="4">
    <source>
        <dbReference type="ARBA" id="ARBA00022723"/>
    </source>
</evidence>
<dbReference type="InterPro" id="IPR051600">
    <property type="entry name" value="Beta-PGM-like"/>
</dbReference>
<dbReference type="SFLD" id="SFLDG01129">
    <property type="entry name" value="C1.5:_HAD__Beta-PGM__Phosphata"/>
    <property type="match status" value="1"/>
</dbReference>
<comment type="catalytic activity">
    <reaction evidence="8">
        <text>beta-D-glucose 1-phosphate = beta-D-glucose 6-phosphate</text>
        <dbReference type="Rhea" id="RHEA:20113"/>
        <dbReference type="ChEBI" id="CHEBI:57684"/>
        <dbReference type="ChEBI" id="CHEBI:58247"/>
        <dbReference type="EC" id="5.4.2.6"/>
    </reaction>
</comment>
<dbReference type="EMBL" id="BAABFB010000072">
    <property type="protein sequence ID" value="GAA4488392.1"/>
    <property type="molecule type" value="Genomic_DNA"/>
</dbReference>
<dbReference type="Proteomes" id="UP001501183">
    <property type="component" value="Unassembled WGS sequence"/>
</dbReference>
<organism evidence="11 12">
    <name type="scientific">Rhodococcus olei</name>
    <dbReference type="NCBI Taxonomy" id="2161675"/>
    <lineage>
        <taxon>Bacteria</taxon>
        <taxon>Bacillati</taxon>
        <taxon>Actinomycetota</taxon>
        <taxon>Actinomycetes</taxon>
        <taxon>Mycobacteriales</taxon>
        <taxon>Nocardiaceae</taxon>
        <taxon>Rhodococcus</taxon>
    </lineage>
</organism>
<evidence type="ECO:0000256" key="7">
    <source>
        <dbReference type="ARBA" id="ARBA00023277"/>
    </source>
</evidence>
<comment type="caution">
    <text evidence="11">The sequence shown here is derived from an EMBL/GenBank/DDBJ whole genome shotgun (WGS) entry which is preliminary data.</text>
</comment>